<protein>
    <recommendedName>
        <fullName evidence="3">MULE transposase domain-containing protein</fullName>
    </recommendedName>
</protein>
<comment type="caution">
    <text evidence="1">The sequence shown here is derived from an EMBL/GenBank/DDBJ whole genome shotgun (WGS) entry which is preliminary data.</text>
</comment>
<name>A0A4Q2DCW6_9AGAR</name>
<gene>
    <name evidence="1" type="ORF">EST38_g9180</name>
</gene>
<proteinExistence type="predicted"/>
<evidence type="ECO:0008006" key="3">
    <source>
        <dbReference type="Google" id="ProtNLM"/>
    </source>
</evidence>
<dbReference type="AlphaFoldDB" id="A0A4Q2DCW6"/>
<dbReference type="OrthoDB" id="2422225at2759"/>
<organism evidence="1 2">
    <name type="scientific">Candolleomyces aberdarensis</name>
    <dbReference type="NCBI Taxonomy" id="2316362"/>
    <lineage>
        <taxon>Eukaryota</taxon>
        <taxon>Fungi</taxon>
        <taxon>Dikarya</taxon>
        <taxon>Basidiomycota</taxon>
        <taxon>Agaricomycotina</taxon>
        <taxon>Agaricomycetes</taxon>
        <taxon>Agaricomycetidae</taxon>
        <taxon>Agaricales</taxon>
        <taxon>Agaricineae</taxon>
        <taxon>Psathyrellaceae</taxon>
        <taxon>Candolleomyces</taxon>
    </lineage>
</organism>
<feature type="non-terminal residue" evidence="1">
    <location>
        <position position="819"/>
    </location>
</feature>
<evidence type="ECO:0000313" key="2">
    <source>
        <dbReference type="Proteomes" id="UP000290288"/>
    </source>
</evidence>
<dbReference type="Proteomes" id="UP000290288">
    <property type="component" value="Unassembled WGS sequence"/>
</dbReference>
<evidence type="ECO:0000313" key="1">
    <source>
        <dbReference type="EMBL" id="RXW16666.1"/>
    </source>
</evidence>
<reference evidence="1 2" key="1">
    <citation type="submission" date="2019-01" db="EMBL/GenBank/DDBJ databases">
        <title>Draft genome sequence of Psathyrella aberdarensis IHI B618.</title>
        <authorList>
            <person name="Buettner E."/>
            <person name="Kellner H."/>
        </authorList>
    </citation>
    <scope>NUCLEOTIDE SEQUENCE [LARGE SCALE GENOMIC DNA]</scope>
    <source>
        <strain evidence="1 2">IHI B618</strain>
    </source>
</reference>
<sequence length="819" mass="93703">MWASIKTDIMCNINKAYTNSYSYCIANFPQFVLYFWASKTKILEEFDEQSLCAMWNTISTGSTTIVLEIYAVVDYSPSQDDSDEARALELFSFLQLHIPQSKNELCSVQSKLAIQKTDSVDVNIKNETQAPWERFTRYYQCQCGISHQTGRFAAEKRQIPWEDVGCPFWIKLVTVHERRDASRVFGSMLGIDEISGILGHSEKCLETMEMEHDPTIPLHPDVRDYALKLLQNKAPISLLRSECAKYSEERWPGSPGDNHFRYRLAPYDSSSLYRTVAQEHGINQRTAAEQNLDKWFHSENPELPSDNFKNSFLHYQPHISGKTERFELIICTDEMREAAWKFGHQRHVLMDLTFKFSSAPALLMILMAFNSDSKGVPIGFFVFTAREWTRAAHSDYNTDVLTRLLHAYKKGLGCNSQGEEIKFLVATTDNNTRERKALAKIWPGIWMILCMFHVAQAWKNAINRFLRGIGKGDSQEPVRKCLGPFVRSLLHEIEDYPTAKKVYNDEITFWQQQKRSRTALNRSQADGALKFLKYLESYIKSEALWFSWSKAGANEAGRRLKGPVTAVPRTNNPLESFNGHLKNDYWKDHLRSGWLPRIDTWCAVMITDVIPDYFKKLRVQVENKTYRTALWTINTNIIAVNLWISELENGAGIDGGGPEEEGEIDDKDLEEIRLGGVSEDINSKTSEPLNEDTFNSSDFEMEASVVAEQYEELQLQINRADGIQPVNLERKMGHYHRALPQGEEDIIIEDSEMDIDAALHASTSSDSSLSIADRLEASHIGRLATVMMDMQTKQDKLAELVAEYLSLVDNEDEGFMNDF</sequence>
<accession>A0A4Q2DCW6</accession>
<keyword evidence="2" id="KW-1185">Reference proteome</keyword>
<dbReference type="EMBL" id="SDEE01000413">
    <property type="protein sequence ID" value="RXW16666.1"/>
    <property type="molecule type" value="Genomic_DNA"/>
</dbReference>
<dbReference type="STRING" id="2316362.A0A4Q2DCW6"/>